<gene>
    <name evidence="1" type="ORF">CD32_01425</name>
</gene>
<dbReference type="AlphaFoldDB" id="A0A0A3IV13"/>
<dbReference type="EMBL" id="JPVP01000038">
    <property type="protein sequence ID" value="KGR88619.1"/>
    <property type="molecule type" value="Genomic_DNA"/>
</dbReference>
<dbReference type="STRING" id="1220589.CD32_01425"/>
<evidence type="ECO:0000313" key="1">
    <source>
        <dbReference type="EMBL" id="KGR88619.1"/>
    </source>
</evidence>
<reference evidence="1 2" key="1">
    <citation type="submission" date="2014-02" db="EMBL/GenBank/DDBJ databases">
        <title>Draft genome sequence of Lysinibacillus odysseyi NBRC 100172.</title>
        <authorList>
            <person name="Zhang F."/>
            <person name="Wang G."/>
            <person name="Zhang L."/>
        </authorList>
    </citation>
    <scope>NUCLEOTIDE SEQUENCE [LARGE SCALE GENOMIC DNA]</scope>
    <source>
        <strain evidence="1 2">NBRC 100172</strain>
    </source>
</reference>
<accession>A0A0A3IV13</accession>
<keyword evidence="2" id="KW-1185">Reference proteome</keyword>
<name>A0A0A3IV13_9BACI</name>
<comment type="caution">
    <text evidence="1">The sequence shown here is derived from an EMBL/GenBank/DDBJ whole genome shotgun (WGS) entry which is preliminary data.</text>
</comment>
<dbReference type="Proteomes" id="UP000030437">
    <property type="component" value="Unassembled WGS sequence"/>
</dbReference>
<organism evidence="1 2">
    <name type="scientific">Lysinibacillus odysseyi 34hs-1 = NBRC 100172</name>
    <dbReference type="NCBI Taxonomy" id="1220589"/>
    <lineage>
        <taxon>Bacteria</taxon>
        <taxon>Bacillati</taxon>
        <taxon>Bacillota</taxon>
        <taxon>Bacilli</taxon>
        <taxon>Bacillales</taxon>
        <taxon>Bacillaceae</taxon>
        <taxon>Lysinibacillus</taxon>
    </lineage>
</organism>
<sequence>MLLFLLDCSEIVALQPTTGAVSVILYKVVIFKIKNGIIMGMVTFIKPDILEKKVENFLYPEV</sequence>
<protein>
    <submittedName>
        <fullName evidence="1">Uncharacterized protein</fullName>
    </submittedName>
</protein>
<evidence type="ECO:0000313" key="2">
    <source>
        <dbReference type="Proteomes" id="UP000030437"/>
    </source>
</evidence>
<proteinExistence type="predicted"/>